<keyword evidence="6 11" id="KW-0460">Magnesium</keyword>
<keyword evidence="8 11" id="KW-0464">Manganese</keyword>
<dbReference type="InterPro" id="IPR036457">
    <property type="entry name" value="PPM-type-like_dom_sf"/>
</dbReference>
<evidence type="ECO:0000256" key="8">
    <source>
        <dbReference type="ARBA" id="ARBA00023211"/>
    </source>
</evidence>
<gene>
    <name evidence="14" type="primary">Dana\GF21131</name>
    <name evidence="14" type="synonym">dana_GLEANR_4353</name>
    <name evidence="14" type="ORF">GF21131</name>
</gene>
<dbReference type="EMBL" id="CH902622">
    <property type="protein sequence ID" value="EDV34130.2"/>
    <property type="molecule type" value="Genomic_DNA"/>
</dbReference>
<feature type="compositionally biased region" description="Basic and acidic residues" evidence="12">
    <location>
        <begin position="181"/>
        <end position="198"/>
    </location>
</feature>
<dbReference type="SUPFAM" id="SSF81606">
    <property type="entry name" value="PP2C-like"/>
    <property type="match status" value="1"/>
</dbReference>
<evidence type="ECO:0000313" key="15">
    <source>
        <dbReference type="Proteomes" id="UP000007801"/>
    </source>
</evidence>
<feature type="region of interest" description="Disordered" evidence="12">
    <location>
        <begin position="93"/>
        <end position="213"/>
    </location>
</feature>
<keyword evidence="15" id="KW-1185">Reference proteome</keyword>
<name>B3MQS5_DROAN</name>
<dbReference type="InterPro" id="IPR001932">
    <property type="entry name" value="PPM-type_phosphatase-like_dom"/>
</dbReference>
<dbReference type="Proteomes" id="UP000007801">
    <property type="component" value="Unassembled WGS sequence"/>
</dbReference>
<dbReference type="GO" id="GO:0004722">
    <property type="term" value="F:protein serine/threonine phosphatase activity"/>
    <property type="evidence" value="ECO:0007669"/>
    <property type="project" value="UniProtKB-EC"/>
</dbReference>
<dbReference type="Gene3D" id="3.60.40.10">
    <property type="entry name" value="PPM-type phosphatase domain"/>
    <property type="match status" value="1"/>
</dbReference>
<dbReference type="SMART" id="SM00332">
    <property type="entry name" value="PP2Cc"/>
    <property type="match status" value="1"/>
</dbReference>
<dbReference type="GO" id="GO:0005739">
    <property type="term" value="C:mitochondrion"/>
    <property type="evidence" value="ECO:0007669"/>
    <property type="project" value="TreeGrafter"/>
</dbReference>
<evidence type="ECO:0000256" key="4">
    <source>
        <dbReference type="ARBA" id="ARBA00022723"/>
    </source>
</evidence>
<feature type="compositionally biased region" description="Gly residues" evidence="12">
    <location>
        <begin position="131"/>
        <end position="153"/>
    </location>
</feature>
<evidence type="ECO:0000313" key="14">
    <source>
        <dbReference type="EMBL" id="EDV34130.2"/>
    </source>
</evidence>
<keyword evidence="5 11" id="KW-0378">Hydrolase</keyword>
<dbReference type="InterPro" id="IPR039123">
    <property type="entry name" value="PPTC7"/>
</dbReference>
<evidence type="ECO:0000256" key="5">
    <source>
        <dbReference type="ARBA" id="ARBA00022801"/>
    </source>
</evidence>
<dbReference type="GO" id="GO:0046872">
    <property type="term" value="F:metal ion binding"/>
    <property type="evidence" value="ECO:0007669"/>
    <property type="project" value="UniProtKB-UniRule"/>
</dbReference>
<evidence type="ECO:0000256" key="6">
    <source>
        <dbReference type="ARBA" id="ARBA00022842"/>
    </source>
</evidence>
<comment type="catalytic activity">
    <reaction evidence="10 11">
        <text>O-phospho-L-threonyl-[protein] + H2O = L-threonyl-[protein] + phosphate</text>
        <dbReference type="Rhea" id="RHEA:47004"/>
        <dbReference type="Rhea" id="RHEA-COMP:11060"/>
        <dbReference type="Rhea" id="RHEA-COMP:11605"/>
        <dbReference type="ChEBI" id="CHEBI:15377"/>
        <dbReference type="ChEBI" id="CHEBI:30013"/>
        <dbReference type="ChEBI" id="CHEBI:43474"/>
        <dbReference type="ChEBI" id="CHEBI:61977"/>
        <dbReference type="EC" id="3.1.3.16"/>
    </reaction>
</comment>
<dbReference type="SMR" id="B3MQS5"/>
<evidence type="ECO:0000259" key="13">
    <source>
        <dbReference type="PROSITE" id="PS51746"/>
    </source>
</evidence>
<dbReference type="STRING" id="7217.B3MQS5"/>
<dbReference type="PROSITE" id="PS51746">
    <property type="entry name" value="PPM_2"/>
    <property type="match status" value="1"/>
</dbReference>
<comment type="cofactor">
    <cofactor evidence="2 11">
        <name>Mg(2+)</name>
        <dbReference type="ChEBI" id="CHEBI:18420"/>
    </cofactor>
</comment>
<sequence length="491" mass="52522">MSSPFRGQHCTERNRSEQGPRLRLHRLSVSAMSAMDVDLDLNMNVNLGRGPRRSTSIQSSLLSCFEHLAEVAVMATTGGGHLLRLLAEWGSARRDDEGDPARPSGIGNGNGYGSGNRRGNANGNGRETGDGGKGTGSANGTGPGCGCGSGGGSRSESGIGAGTKCRNHRHHNRDCNQVQDTESHVLGDIRSSDEEDKRTRRRRAAGEGGDWYRGGNQKVQTRVLRLVSVVCGFAKDLSMYPQYNRGKFGEDAWFKTVTPHADTLGVADGVGGWRSYGVDPGEFSMFLMRSCERLACSKDHDPQRPDLLLARAYCNLLEQKSPVVGSCTACIVSLDRATGILYAANIGDSGFMVVRGGTVVCRSVEQQHHFNTPYQLSAPPPGHALNVLSDGPESADTLEFRTEPGDVLLLATDGVYDNVPEHLLLEVLSEMAGVADAVRLQMAANAVALMARTLSFNPDHDSPFSQNARRSNIDAPGGKPDDITVILATVC</sequence>
<evidence type="ECO:0000256" key="9">
    <source>
        <dbReference type="ARBA" id="ARBA00047761"/>
    </source>
</evidence>
<evidence type="ECO:0000256" key="12">
    <source>
        <dbReference type="SAM" id="MobiDB-lite"/>
    </source>
</evidence>
<evidence type="ECO:0000256" key="3">
    <source>
        <dbReference type="ARBA" id="ARBA00006702"/>
    </source>
</evidence>
<dbReference type="InParanoid" id="B3MQS5"/>
<feature type="compositionally biased region" description="Gly residues" evidence="12">
    <location>
        <begin position="106"/>
        <end position="116"/>
    </location>
</feature>
<dbReference type="FunCoup" id="B3MQS5">
    <property type="interactions" value="229"/>
</dbReference>
<proteinExistence type="inferred from homology"/>
<keyword evidence="7 11" id="KW-0904">Protein phosphatase</keyword>
<dbReference type="SMART" id="SM00331">
    <property type="entry name" value="PP2C_SIG"/>
    <property type="match status" value="1"/>
</dbReference>
<dbReference type="OrthoDB" id="60843at2759"/>
<evidence type="ECO:0000256" key="2">
    <source>
        <dbReference type="ARBA" id="ARBA00001946"/>
    </source>
</evidence>
<dbReference type="PANTHER" id="PTHR12320:SF1">
    <property type="entry name" value="PROTEIN PHOSPHATASE PTC7 HOMOLOG"/>
    <property type="match status" value="1"/>
</dbReference>
<reference evidence="14 15" key="1">
    <citation type="journal article" date="2007" name="Nature">
        <title>Evolution of genes and genomes on the Drosophila phylogeny.</title>
        <authorList>
            <consortium name="Drosophila 12 Genomes Consortium"/>
            <person name="Clark A.G."/>
            <person name="Eisen M.B."/>
            <person name="Smith D.R."/>
            <person name="Bergman C.M."/>
            <person name="Oliver B."/>
            <person name="Markow T.A."/>
            <person name="Kaufman T.C."/>
            <person name="Kellis M."/>
            <person name="Gelbart W."/>
            <person name="Iyer V.N."/>
            <person name="Pollard D.A."/>
            <person name="Sackton T.B."/>
            <person name="Larracuente A.M."/>
            <person name="Singh N.D."/>
            <person name="Abad J.P."/>
            <person name="Abt D.N."/>
            <person name="Adryan B."/>
            <person name="Aguade M."/>
            <person name="Akashi H."/>
            <person name="Anderson W.W."/>
            <person name="Aquadro C.F."/>
            <person name="Ardell D.H."/>
            <person name="Arguello R."/>
            <person name="Artieri C.G."/>
            <person name="Barbash D.A."/>
            <person name="Barker D."/>
            <person name="Barsanti P."/>
            <person name="Batterham P."/>
            <person name="Batzoglou S."/>
            <person name="Begun D."/>
            <person name="Bhutkar A."/>
            <person name="Blanco E."/>
            <person name="Bosak S.A."/>
            <person name="Bradley R.K."/>
            <person name="Brand A.D."/>
            <person name="Brent M.R."/>
            <person name="Brooks A.N."/>
            <person name="Brown R.H."/>
            <person name="Butlin R.K."/>
            <person name="Caggese C."/>
            <person name="Calvi B.R."/>
            <person name="Bernardo de Carvalho A."/>
            <person name="Caspi A."/>
            <person name="Castrezana S."/>
            <person name="Celniker S.E."/>
            <person name="Chang J.L."/>
            <person name="Chapple C."/>
            <person name="Chatterji S."/>
            <person name="Chinwalla A."/>
            <person name="Civetta A."/>
            <person name="Clifton S.W."/>
            <person name="Comeron J.M."/>
            <person name="Costello J.C."/>
            <person name="Coyne J.A."/>
            <person name="Daub J."/>
            <person name="David R.G."/>
            <person name="Delcher A.L."/>
            <person name="Delehaunty K."/>
            <person name="Do C.B."/>
            <person name="Ebling H."/>
            <person name="Edwards K."/>
            <person name="Eickbush T."/>
            <person name="Evans J.D."/>
            <person name="Filipski A."/>
            <person name="Findeiss S."/>
            <person name="Freyhult E."/>
            <person name="Fulton L."/>
            <person name="Fulton R."/>
            <person name="Garcia A.C."/>
            <person name="Gardiner A."/>
            <person name="Garfield D.A."/>
            <person name="Garvin B.E."/>
            <person name="Gibson G."/>
            <person name="Gilbert D."/>
            <person name="Gnerre S."/>
            <person name="Godfrey J."/>
            <person name="Good R."/>
            <person name="Gotea V."/>
            <person name="Gravely B."/>
            <person name="Greenberg A.J."/>
            <person name="Griffiths-Jones S."/>
            <person name="Gross S."/>
            <person name="Guigo R."/>
            <person name="Gustafson E.A."/>
            <person name="Haerty W."/>
            <person name="Hahn M.W."/>
            <person name="Halligan D.L."/>
            <person name="Halpern A.L."/>
            <person name="Halter G.M."/>
            <person name="Han M.V."/>
            <person name="Heger A."/>
            <person name="Hillier L."/>
            <person name="Hinrichs A.S."/>
            <person name="Holmes I."/>
            <person name="Hoskins R.A."/>
            <person name="Hubisz M.J."/>
            <person name="Hultmark D."/>
            <person name="Huntley M.A."/>
            <person name="Jaffe D.B."/>
            <person name="Jagadeeshan S."/>
            <person name="Jeck W.R."/>
            <person name="Johnson J."/>
            <person name="Jones C.D."/>
            <person name="Jordan W.C."/>
            <person name="Karpen G.H."/>
            <person name="Kataoka E."/>
            <person name="Keightley P.D."/>
            <person name="Kheradpour P."/>
            <person name="Kirkness E.F."/>
            <person name="Koerich L.B."/>
            <person name="Kristiansen K."/>
            <person name="Kudrna D."/>
            <person name="Kulathinal R.J."/>
            <person name="Kumar S."/>
            <person name="Kwok R."/>
            <person name="Lander E."/>
            <person name="Langley C.H."/>
            <person name="Lapoint R."/>
            <person name="Lazzaro B.P."/>
            <person name="Lee S.J."/>
            <person name="Levesque L."/>
            <person name="Li R."/>
            <person name="Lin C.F."/>
            <person name="Lin M.F."/>
            <person name="Lindblad-Toh K."/>
            <person name="Llopart A."/>
            <person name="Long M."/>
            <person name="Low L."/>
            <person name="Lozovsky E."/>
            <person name="Lu J."/>
            <person name="Luo M."/>
            <person name="Machado C.A."/>
            <person name="Makalowski W."/>
            <person name="Marzo M."/>
            <person name="Matsuda M."/>
            <person name="Matzkin L."/>
            <person name="McAllister B."/>
            <person name="McBride C.S."/>
            <person name="McKernan B."/>
            <person name="McKernan K."/>
            <person name="Mendez-Lago M."/>
            <person name="Minx P."/>
            <person name="Mollenhauer M.U."/>
            <person name="Montooth K."/>
            <person name="Mount S.M."/>
            <person name="Mu X."/>
            <person name="Myers E."/>
            <person name="Negre B."/>
            <person name="Newfeld S."/>
            <person name="Nielsen R."/>
            <person name="Noor M.A."/>
            <person name="O'Grady P."/>
            <person name="Pachter L."/>
            <person name="Papaceit M."/>
            <person name="Parisi M.J."/>
            <person name="Parisi M."/>
            <person name="Parts L."/>
            <person name="Pedersen J.S."/>
            <person name="Pesole G."/>
            <person name="Phillippy A.M."/>
            <person name="Ponting C.P."/>
            <person name="Pop M."/>
            <person name="Porcelli D."/>
            <person name="Powell J.R."/>
            <person name="Prohaska S."/>
            <person name="Pruitt K."/>
            <person name="Puig M."/>
            <person name="Quesneville H."/>
            <person name="Ram K.R."/>
            <person name="Rand D."/>
            <person name="Rasmussen M.D."/>
            <person name="Reed L.K."/>
            <person name="Reenan R."/>
            <person name="Reily A."/>
            <person name="Remington K.A."/>
            <person name="Rieger T.T."/>
            <person name="Ritchie M.G."/>
            <person name="Robin C."/>
            <person name="Rogers Y.H."/>
            <person name="Rohde C."/>
            <person name="Rozas J."/>
            <person name="Rubenfield M.J."/>
            <person name="Ruiz A."/>
            <person name="Russo S."/>
            <person name="Salzberg S.L."/>
            <person name="Sanchez-Gracia A."/>
            <person name="Saranga D.J."/>
            <person name="Sato H."/>
            <person name="Schaeffer S.W."/>
            <person name="Schatz M.C."/>
            <person name="Schlenke T."/>
            <person name="Schwartz R."/>
            <person name="Segarra C."/>
            <person name="Singh R.S."/>
            <person name="Sirot L."/>
            <person name="Sirota M."/>
            <person name="Sisneros N.B."/>
            <person name="Smith C.D."/>
            <person name="Smith T.F."/>
            <person name="Spieth J."/>
            <person name="Stage D.E."/>
            <person name="Stark A."/>
            <person name="Stephan W."/>
            <person name="Strausberg R.L."/>
            <person name="Strempel S."/>
            <person name="Sturgill D."/>
            <person name="Sutton G."/>
            <person name="Sutton G.G."/>
            <person name="Tao W."/>
            <person name="Teichmann S."/>
            <person name="Tobari Y.N."/>
            <person name="Tomimura Y."/>
            <person name="Tsolas J.M."/>
            <person name="Valente V.L."/>
            <person name="Venter E."/>
            <person name="Venter J.C."/>
            <person name="Vicario S."/>
            <person name="Vieira F.G."/>
            <person name="Vilella A.J."/>
            <person name="Villasante A."/>
            <person name="Walenz B."/>
            <person name="Wang J."/>
            <person name="Wasserman M."/>
            <person name="Watts T."/>
            <person name="Wilson D."/>
            <person name="Wilson R.K."/>
            <person name="Wing R.A."/>
            <person name="Wolfner M.F."/>
            <person name="Wong A."/>
            <person name="Wong G.K."/>
            <person name="Wu C.I."/>
            <person name="Wu G."/>
            <person name="Yamamoto D."/>
            <person name="Yang H.P."/>
            <person name="Yang S.P."/>
            <person name="Yorke J.A."/>
            <person name="Yoshida K."/>
            <person name="Zdobnov E."/>
            <person name="Zhang P."/>
            <person name="Zhang Y."/>
            <person name="Zimin A.V."/>
            <person name="Baldwin J."/>
            <person name="Abdouelleil A."/>
            <person name="Abdulkadir J."/>
            <person name="Abebe A."/>
            <person name="Abera B."/>
            <person name="Abreu J."/>
            <person name="Acer S.C."/>
            <person name="Aftuck L."/>
            <person name="Alexander A."/>
            <person name="An P."/>
            <person name="Anderson E."/>
            <person name="Anderson S."/>
            <person name="Arachi H."/>
            <person name="Azer M."/>
            <person name="Bachantsang P."/>
            <person name="Barry A."/>
            <person name="Bayul T."/>
            <person name="Berlin A."/>
            <person name="Bessette D."/>
            <person name="Bloom T."/>
            <person name="Blye J."/>
            <person name="Boguslavskiy L."/>
            <person name="Bonnet C."/>
            <person name="Boukhgalter B."/>
            <person name="Bourzgui I."/>
            <person name="Brown A."/>
            <person name="Cahill P."/>
            <person name="Channer S."/>
            <person name="Cheshatsang Y."/>
            <person name="Chuda L."/>
            <person name="Citroen M."/>
            <person name="Collymore A."/>
            <person name="Cooke P."/>
            <person name="Costello M."/>
            <person name="D'Aco K."/>
            <person name="Daza R."/>
            <person name="De Haan G."/>
            <person name="DeGray S."/>
            <person name="DeMaso C."/>
            <person name="Dhargay N."/>
            <person name="Dooley K."/>
            <person name="Dooley E."/>
            <person name="Doricent M."/>
            <person name="Dorje P."/>
            <person name="Dorjee K."/>
            <person name="Dupes A."/>
            <person name="Elong R."/>
            <person name="Falk J."/>
            <person name="Farina A."/>
            <person name="Faro S."/>
            <person name="Ferguson D."/>
            <person name="Fisher S."/>
            <person name="Foley C.D."/>
            <person name="Franke A."/>
            <person name="Friedrich D."/>
            <person name="Gadbois L."/>
            <person name="Gearin G."/>
            <person name="Gearin C.R."/>
            <person name="Giannoukos G."/>
            <person name="Goode T."/>
            <person name="Graham J."/>
            <person name="Grandbois E."/>
            <person name="Grewal S."/>
            <person name="Gyaltsen K."/>
            <person name="Hafez N."/>
            <person name="Hagos B."/>
            <person name="Hall J."/>
            <person name="Henson C."/>
            <person name="Hollinger A."/>
            <person name="Honan T."/>
            <person name="Huard M.D."/>
            <person name="Hughes L."/>
            <person name="Hurhula B."/>
            <person name="Husby M.E."/>
            <person name="Kamat A."/>
            <person name="Kanga B."/>
            <person name="Kashin S."/>
            <person name="Khazanovich D."/>
            <person name="Kisner P."/>
            <person name="Lance K."/>
            <person name="Lara M."/>
            <person name="Lee W."/>
            <person name="Lennon N."/>
            <person name="Letendre F."/>
            <person name="LeVine R."/>
            <person name="Lipovsky A."/>
            <person name="Liu X."/>
            <person name="Liu J."/>
            <person name="Liu S."/>
            <person name="Lokyitsang T."/>
            <person name="Lokyitsang Y."/>
            <person name="Lubonja R."/>
            <person name="Lui A."/>
            <person name="MacDonald P."/>
            <person name="Magnisalis V."/>
            <person name="Maru K."/>
            <person name="Matthews C."/>
            <person name="McCusker W."/>
            <person name="McDonough S."/>
            <person name="Mehta T."/>
            <person name="Meldrim J."/>
            <person name="Meneus L."/>
            <person name="Mihai O."/>
            <person name="Mihalev A."/>
            <person name="Mihova T."/>
            <person name="Mittelman R."/>
            <person name="Mlenga V."/>
            <person name="Montmayeur A."/>
            <person name="Mulrain L."/>
            <person name="Navidi A."/>
            <person name="Naylor J."/>
            <person name="Negash T."/>
            <person name="Nguyen T."/>
            <person name="Nguyen N."/>
            <person name="Nicol R."/>
            <person name="Norbu C."/>
            <person name="Norbu N."/>
            <person name="Novod N."/>
            <person name="O'Neill B."/>
            <person name="Osman S."/>
            <person name="Markiewicz E."/>
            <person name="Oyono O.L."/>
            <person name="Patti C."/>
            <person name="Phunkhang P."/>
            <person name="Pierre F."/>
            <person name="Priest M."/>
            <person name="Raghuraman S."/>
            <person name="Rege F."/>
            <person name="Reyes R."/>
            <person name="Rise C."/>
            <person name="Rogov P."/>
            <person name="Ross K."/>
            <person name="Ryan E."/>
            <person name="Settipalli S."/>
            <person name="Shea T."/>
            <person name="Sherpa N."/>
            <person name="Shi L."/>
            <person name="Shih D."/>
            <person name="Sparrow T."/>
            <person name="Spaulding J."/>
            <person name="Stalker J."/>
            <person name="Stange-Thomann N."/>
            <person name="Stavropoulos S."/>
            <person name="Stone C."/>
            <person name="Strader C."/>
            <person name="Tesfaye S."/>
            <person name="Thomson T."/>
            <person name="Thoulutsang Y."/>
            <person name="Thoulutsang D."/>
            <person name="Topham K."/>
            <person name="Topping I."/>
            <person name="Tsamla T."/>
            <person name="Vassiliev H."/>
            <person name="Vo A."/>
            <person name="Wangchuk T."/>
            <person name="Wangdi T."/>
            <person name="Weiand M."/>
            <person name="Wilkinson J."/>
            <person name="Wilson A."/>
            <person name="Yadav S."/>
            <person name="Young G."/>
            <person name="Yu Q."/>
            <person name="Zembek L."/>
            <person name="Zhong D."/>
            <person name="Zimmer A."/>
            <person name="Zwirko Z."/>
            <person name="Jaffe D.B."/>
            <person name="Alvarez P."/>
            <person name="Brockman W."/>
            <person name="Butler J."/>
            <person name="Chin C."/>
            <person name="Gnerre S."/>
            <person name="Grabherr M."/>
            <person name="Kleber M."/>
            <person name="Mauceli E."/>
            <person name="MacCallum I."/>
        </authorList>
    </citation>
    <scope>NUCLEOTIDE SEQUENCE [LARGE SCALE GENOMIC DNA]</scope>
    <source>
        <strain evidence="15">Tucson 14024-0371.13</strain>
    </source>
</reference>
<dbReference type="Pfam" id="PF07228">
    <property type="entry name" value="SpoIIE"/>
    <property type="match status" value="1"/>
</dbReference>
<feature type="domain" description="PPM-type phosphatase" evidence="13">
    <location>
        <begin position="236"/>
        <end position="490"/>
    </location>
</feature>
<protein>
    <recommendedName>
        <fullName evidence="11">Protein phosphatase</fullName>
        <ecNumber evidence="11">3.1.3.16</ecNumber>
    </recommendedName>
</protein>
<comment type="cofactor">
    <cofactor evidence="1 11">
        <name>Mn(2+)</name>
        <dbReference type="ChEBI" id="CHEBI:29035"/>
    </cofactor>
</comment>
<comment type="similarity">
    <text evidence="3 11">Belongs to the PP2C family.</text>
</comment>
<evidence type="ECO:0000256" key="7">
    <source>
        <dbReference type="ARBA" id="ARBA00022912"/>
    </source>
</evidence>
<evidence type="ECO:0000256" key="10">
    <source>
        <dbReference type="ARBA" id="ARBA00048336"/>
    </source>
</evidence>
<dbReference type="eggNOG" id="KOG1379">
    <property type="taxonomic scope" value="Eukaryota"/>
</dbReference>
<dbReference type="EC" id="3.1.3.16" evidence="11"/>
<dbReference type="PANTHER" id="PTHR12320">
    <property type="entry name" value="PROTEIN PHOSPHATASE 2C"/>
    <property type="match status" value="1"/>
</dbReference>
<dbReference type="GeneID" id="6503820"/>
<accession>B3MQS5</accession>
<keyword evidence="4 11" id="KW-0479">Metal-binding</keyword>
<dbReference type="AlphaFoldDB" id="B3MQS5"/>
<dbReference type="KEGG" id="dan:6503820"/>
<comment type="catalytic activity">
    <reaction evidence="9 11">
        <text>O-phospho-L-seryl-[protein] + H2O = L-seryl-[protein] + phosphate</text>
        <dbReference type="Rhea" id="RHEA:20629"/>
        <dbReference type="Rhea" id="RHEA-COMP:9863"/>
        <dbReference type="Rhea" id="RHEA-COMP:11604"/>
        <dbReference type="ChEBI" id="CHEBI:15377"/>
        <dbReference type="ChEBI" id="CHEBI:29999"/>
        <dbReference type="ChEBI" id="CHEBI:43474"/>
        <dbReference type="ChEBI" id="CHEBI:83421"/>
        <dbReference type="EC" id="3.1.3.16"/>
    </reaction>
</comment>
<organism evidence="14 15">
    <name type="scientific">Drosophila ananassae</name>
    <name type="common">Fruit fly</name>
    <dbReference type="NCBI Taxonomy" id="7217"/>
    <lineage>
        <taxon>Eukaryota</taxon>
        <taxon>Metazoa</taxon>
        <taxon>Ecdysozoa</taxon>
        <taxon>Arthropoda</taxon>
        <taxon>Hexapoda</taxon>
        <taxon>Insecta</taxon>
        <taxon>Pterygota</taxon>
        <taxon>Neoptera</taxon>
        <taxon>Endopterygota</taxon>
        <taxon>Diptera</taxon>
        <taxon>Brachycera</taxon>
        <taxon>Muscomorpha</taxon>
        <taxon>Ephydroidea</taxon>
        <taxon>Drosophilidae</taxon>
        <taxon>Drosophila</taxon>
        <taxon>Sophophora</taxon>
    </lineage>
</organism>
<evidence type="ECO:0000256" key="11">
    <source>
        <dbReference type="RuleBase" id="RU366020"/>
    </source>
</evidence>
<dbReference type="HOGENOM" id="CLU_029404_3_0_1"/>
<dbReference type="FunFam" id="3.60.40.10:FF:000009">
    <property type="entry name" value="Blast:Protein phosphatase PTC7 homolog"/>
    <property type="match status" value="1"/>
</dbReference>
<evidence type="ECO:0000256" key="1">
    <source>
        <dbReference type="ARBA" id="ARBA00001936"/>
    </source>
</evidence>